<protein>
    <submittedName>
        <fullName evidence="1">Uncharacterized protein</fullName>
    </submittedName>
</protein>
<name>A0AA41WQQ0_9GAMM</name>
<dbReference type="RefSeq" id="WP_253164014.1">
    <property type="nucleotide sequence ID" value="NZ_JAMYBS010000020.1"/>
</dbReference>
<dbReference type="EMBL" id="JAMYBS010000020">
    <property type="protein sequence ID" value="MCO7546181.1"/>
    <property type="molecule type" value="Genomic_DNA"/>
</dbReference>
<proteinExistence type="predicted"/>
<reference evidence="1" key="1">
    <citation type="submission" date="2022-06" db="EMBL/GenBank/DDBJ databases">
        <title>Detection of beta-lactamases in bacteria of animal origin.</title>
        <authorList>
            <person name="Mlynarcik P."/>
            <person name="Zdarska V."/>
            <person name="Chudobova H."/>
            <person name="Prochazkova P."/>
            <person name="Hricova K."/>
            <person name="Mezerova K."/>
            <person name="Bardon J."/>
            <person name="Dolejska M."/>
            <person name="Sukkar I."/>
            <person name="Kolar M."/>
        </authorList>
    </citation>
    <scope>NUCLEOTIDE SEQUENCE</scope>
    <source>
        <strain evidence="1">S 300-3</strain>
    </source>
</reference>
<dbReference type="Proteomes" id="UP001165292">
    <property type="component" value="Unassembled WGS sequence"/>
</dbReference>
<gene>
    <name evidence="1" type="ORF">NJF43_15590</name>
</gene>
<accession>A0AA41WQQ0</accession>
<evidence type="ECO:0000313" key="2">
    <source>
        <dbReference type="Proteomes" id="UP001165292"/>
    </source>
</evidence>
<sequence>MDYEKISVAERVRRTIEAAASRDFAEIRKLTQSCPKETVEITNLEYLNTSRMLMRAASLFELEVRGLLLNITAAQQAGQHDVMLHNLKEIAAVKVAWEEFCDGYDLEPSVLVLAAGGHHPIVSSALQTTLDADPESVNQWSERLRVSASAETAGEIRH</sequence>
<evidence type="ECO:0000313" key="1">
    <source>
        <dbReference type="EMBL" id="MCO7546181.1"/>
    </source>
</evidence>
<organism evidence="1 2">
    <name type="scientific">Stutzerimonas nitrititolerans</name>
    <dbReference type="NCBI Taxonomy" id="2482751"/>
    <lineage>
        <taxon>Bacteria</taxon>
        <taxon>Pseudomonadati</taxon>
        <taxon>Pseudomonadota</taxon>
        <taxon>Gammaproteobacteria</taxon>
        <taxon>Pseudomonadales</taxon>
        <taxon>Pseudomonadaceae</taxon>
        <taxon>Stutzerimonas</taxon>
    </lineage>
</organism>
<comment type="caution">
    <text evidence="1">The sequence shown here is derived from an EMBL/GenBank/DDBJ whole genome shotgun (WGS) entry which is preliminary data.</text>
</comment>
<dbReference type="AlphaFoldDB" id="A0AA41WQQ0"/>